<evidence type="ECO:0000313" key="1">
    <source>
        <dbReference type="EMBL" id="WMV33494.1"/>
    </source>
</evidence>
<proteinExistence type="predicted"/>
<feature type="non-terminal residue" evidence="1">
    <location>
        <position position="123"/>
    </location>
</feature>
<organism evidence="1 2">
    <name type="scientific">Solanum verrucosum</name>
    <dbReference type="NCBI Taxonomy" id="315347"/>
    <lineage>
        <taxon>Eukaryota</taxon>
        <taxon>Viridiplantae</taxon>
        <taxon>Streptophyta</taxon>
        <taxon>Embryophyta</taxon>
        <taxon>Tracheophyta</taxon>
        <taxon>Spermatophyta</taxon>
        <taxon>Magnoliopsida</taxon>
        <taxon>eudicotyledons</taxon>
        <taxon>Gunneridae</taxon>
        <taxon>Pentapetalae</taxon>
        <taxon>asterids</taxon>
        <taxon>lamiids</taxon>
        <taxon>Solanales</taxon>
        <taxon>Solanaceae</taxon>
        <taxon>Solanoideae</taxon>
        <taxon>Solaneae</taxon>
        <taxon>Solanum</taxon>
    </lineage>
</organism>
<evidence type="ECO:0000313" key="2">
    <source>
        <dbReference type="Proteomes" id="UP001234989"/>
    </source>
</evidence>
<dbReference type="Proteomes" id="UP001234989">
    <property type="component" value="Chromosome 6"/>
</dbReference>
<accession>A0AAF0QZR4</accession>
<gene>
    <name evidence="1" type="ORF">MTR67_026879</name>
</gene>
<dbReference type="AlphaFoldDB" id="A0AAF0QZR4"/>
<reference evidence="1" key="1">
    <citation type="submission" date="2023-08" db="EMBL/GenBank/DDBJ databases">
        <title>A de novo genome assembly of Solanum verrucosum Schlechtendal, a Mexican diploid species geographically isolated from the other diploid A-genome species in potato relatives.</title>
        <authorList>
            <person name="Hosaka K."/>
        </authorList>
    </citation>
    <scope>NUCLEOTIDE SEQUENCE</scope>
    <source>
        <tissue evidence="1">Young leaves</tissue>
    </source>
</reference>
<keyword evidence="2" id="KW-1185">Reference proteome</keyword>
<protein>
    <submittedName>
        <fullName evidence="1">Uncharacterized protein</fullName>
    </submittedName>
</protein>
<name>A0AAF0QZR4_SOLVR</name>
<sequence length="123" mass="13892">MDSVAHVDEEKKELVHDVHRLARLGVQLVDSTKGGVMFHNGSESSFVMDVKAKQDLDLILVELKEAVLKKSVEAFSQGGDGILSYQGWLYVLNIGFPRTRQHHNSIWVILDQIMKLAHFLPIK</sequence>
<dbReference type="EMBL" id="CP133617">
    <property type="protein sequence ID" value="WMV33494.1"/>
    <property type="molecule type" value="Genomic_DNA"/>
</dbReference>